<feature type="region of interest" description="Disordered" evidence="1">
    <location>
        <begin position="60"/>
        <end position="95"/>
    </location>
</feature>
<keyword evidence="2" id="KW-1133">Transmembrane helix</keyword>
<feature type="compositionally biased region" description="Low complexity" evidence="1">
    <location>
        <begin position="67"/>
        <end position="78"/>
    </location>
</feature>
<evidence type="ECO:0000256" key="1">
    <source>
        <dbReference type="SAM" id="MobiDB-lite"/>
    </source>
</evidence>
<dbReference type="Proteomes" id="UP000286050">
    <property type="component" value="Unassembled WGS sequence"/>
</dbReference>
<dbReference type="RefSeq" id="WP_118271553.1">
    <property type="nucleotide sequence ID" value="NZ_QSJI01000002.1"/>
</dbReference>
<comment type="caution">
    <text evidence="3">The sequence shown here is derived from an EMBL/GenBank/DDBJ whole genome shotgun (WGS) entry which is preliminary data.</text>
</comment>
<protein>
    <submittedName>
        <fullName evidence="3">Uncharacterized protein</fullName>
    </submittedName>
</protein>
<name>A0A414FY41_9ACTN</name>
<evidence type="ECO:0000256" key="2">
    <source>
        <dbReference type="SAM" id="Phobius"/>
    </source>
</evidence>
<reference evidence="3 4" key="1">
    <citation type="submission" date="2018-08" db="EMBL/GenBank/DDBJ databases">
        <title>A genome reference for cultivated species of the human gut microbiota.</title>
        <authorList>
            <person name="Zou Y."/>
            <person name="Xue W."/>
            <person name="Luo G."/>
        </authorList>
    </citation>
    <scope>NUCLEOTIDE SEQUENCE [LARGE SCALE GENOMIC DNA]</scope>
    <source>
        <strain evidence="3 4">AM30-5LB</strain>
    </source>
</reference>
<feature type="compositionally biased region" description="Basic and acidic residues" evidence="1">
    <location>
        <begin position="17"/>
        <end position="48"/>
    </location>
</feature>
<gene>
    <name evidence="3" type="ORF">DW787_02815</name>
</gene>
<sequence length="136" mass="14999">MADQTATPLTDEEREELEALRAEKARRAEEERARVEREELEALRAEQERVDAEILAERAAEERAARKAPAAKDASSRPAPQPATMPSPKEKTFGERMVTSNTVDDDGIPTMPVAQKIIIAVALVAVVAFIIYTATR</sequence>
<proteinExistence type="predicted"/>
<feature type="transmembrane region" description="Helical" evidence="2">
    <location>
        <begin position="117"/>
        <end position="135"/>
    </location>
</feature>
<evidence type="ECO:0000313" key="3">
    <source>
        <dbReference type="EMBL" id="RHD56497.1"/>
    </source>
</evidence>
<organism evidence="3 4">
    <name type="scientific">Collinsella intestinalis</name>
    <dbReference type="NCBI Taxonomy" id="147207"/>
    <lineage>
        <taxon>Bacteria</taxon>
        <taxon>Bacillati</taxon>
        <taxon>Actinomycetota</taxon>
        <taxon>Coriobacteriia</taxon>
        <taxon>Coriobacteriales</taxon>
        <taxon>Coriobacteriaceae</taxon>
        <taxon>Collinsella</taxon>
    </lineage>
</organism>
<keyword evidence="2" id="KW-0812">Transmembrane</keyword>
<accession>A0A414FY41</accession>
<keyword evidence="2" id="KW-0472">Membrane</keyword>
<feature type="region of interest" description="Disordered" evidence="1">
    <location>
        <begin position="1"/>
        <end position="48"/>
    </location>
</feature>
<evidence type="ECO:0000313" key="4">
    <source>
        <dbReference type="Proteomes" id="UP000286050"/>
    </source>
</evidence>
<dbReference type="AlphaFoldDB" id="A0A414FY41"/>
<dbReference type="EMBL" id="QSJI01000002">
    <property type="protein sequence ID" value="RHD56497.1"/>
    <property type="molecule type" value="Genomic_DNA"/>
</dbReference>